<keyword evidence="1" id="KW-0436">Ligase</keyword>
<dbReference type="InterPro" id="IPR006336">
    <property type="entry name" value="GCS2"/>
</dbReference>
<dbReference type="EMBL" id="CP109965">
    <property type="protein sequence ID" value="WAJ70868.1"/>
    <property type="molecule type" value="Genomic_DNA"/>
</dbReference>
<dbReference type="Pfam" id="PF04107">
    <property type="entry name" value="GCS2"/>
    <property type="match status" value="1"/>
</dbReference>
<dbReference type="PANTHER" id="PTHR36510:SF3">
    <property type="entry name" value="CONSERVED PROTEIN"/>
    <property type="match status" value="1"/>
</dbReference>
<proteinExistence type="predicted"/>
<sequence>MGQKIVQQHFSHSDFVQFRRRLVEQLKQLKQIINAPAFGKLPLKIGAELELYLVDKQGYVANQSEAVLTKLDDPLFQFEINQYNLELNLAAVNALGTPFSQLESAMLHKLAQLESVTQKLNLDYAAIGILPNLKAGDIDIANMTDQLRYKLLSQQLSNARGAPFKIDIHGEENIHLDLNDVTAEGANTSFQVHMMVPHNEFAQVYNAILLTQPLVTAISANSPFFLTKKGWQETRIALLKQSLDCRIPDMVQHKLPSRVNLACGWLQQDAWQIYAEAVALYPILLPYLTEPDTATSTLPELAELNLHMGTIWSWNRPVYCPNDKGHIRIELRALPAGPSCIDMTANAAFAIGLAYGLRNQSPQIIAMMPFDFADYNFYRAAHQGLDAQIMWPDWEQYKLVQQPISQIIRSYLAIAQQGLVDLGIRQDEAKHYLNVIENRLSSGMTGARWQLNCVEYYQNEYQTHYQQHYEPQVAREVACRQMLQDYIRLSKSNQAVSQWERIWKLN</sequence>
<organism evidence="1 2">
    <name type="scientific">Catenovulum adriaticum</name>
    <dbReference type="NCBI Taxonomy" id="2984846"/>
    <lineage>
        <taxon>Bacteria</taxon>
        <taxon>Pseudomonadati</taxon>
        <taxon>Pseudomonadota</taxon>
        <taxon>Gammaproteobacteria</taxon>
        <taxon>Alteromonadales</taxon>
        <taxon>Alteromonadaceae</taxon>
        <taxon>Catenovulum</taxon>
    </lineage>
</organism>
<reference evidence="1" key="1">
    <citation type="submission" date="2022-10" db="EMBL/GenBank/DDBJ databases">
        <title>Catenovulum adriacola sp. nov. isolated in the Harbour of Susak.</title>
        <authorList>
            <person name="Schoch T."/>
            <person name="Reich S.J."/>
            <person name="Stoeferle S."/>
            <person name="Flaiz M."/>
            <person name="Kazda M."/>
            <person name="Riedel C.U."/>
            <person name="Duerre P."/>
        </authorList>
    </citation>
    <scope>NUCLEOTIDE SEQUENCE</scope>
    <source>
        <strain evidence="1">TS8</strain>
    </source>
</reference>
<name>A0ABY7ANR7_9ALTE</name>
<dbReference type="RefSeq" id="WP_268075214.1">
    <property type="nucleotide sequence ID" value="NZ_CP109965.1"/>
</dbReference>
<keyword evidence="2" id="KW-1185">Reference proteome</keyword>
<dbReference type="Proteomes" id="UP001163726">
    <property type="component" value="Chromosome"/>
</dbReference>
<dbReference type="SUPFAM" id="SSF55931">
    <property type="entry name" value="Glutamine synthetase/guanido kinase"/>
    <property type="match status" value="1"/>
</dbReference>
<dbReference type="InterPro" id="IPR050141">
    <property type="entry name" value="GCL_type2/YbdK_subfam"/>
</dbReference>
<dbReference type="GO" id="GO:0016874">
    <property type="term" value="F:ligase activity"/>
    <property type="evidence" value="ECO:0007669"/>
    <property type="project" value="UniProtKB-KW"/>
</dbReference>
<gene>
    <name evidence="1" type="ORF">OLW01_03395</name>
</gene>
<dbReference type="PANTHER" id="PTHR36510">
    <property type="entry name" value="GLUTAMATE--CYSTEINE LIGASE 2-RELATED"/>
    <property type="match status" value="1"/>
</dbReference>
<dbReference type="Gene3D" id="3.30.590.20">
    <property type="match status" value="1"/>
</dbReference>
<evidence type="ECO:0000313" key="2">
    <source>
        <dbReference type="Proteomes" id="UP001163726"/>
    </source>
</evidence>
<accession>A0ABY7ANR7</accession>
<protein>
    <submittedName>
        <fullName evidence="1">Glutamate-cysteine ligase family protein</fullName>
    </submittedName>
</protein>
<dbReference type="InterPro" id="IPR014746">
    <property type="entry name" value="Gln_synth/guanido_kin_cat_dom"/>
</dbReference>
<evidence type="ECO:0000313" key="1">
    <source>
        <dbReference type="EMBL" id="WAJ70868.1"/>
    </source>
</evidence>